<evidence type="ECO:0000313" key="14">
    <source>
        <dbReference type="EMBL" id="KAK7376066.1"/>
    </source>
</evidence>
<evidence type="ECO:0000313" key="15">
    <source>
        <dbReference type="Proteomes" id="UP001386955"/>
    </source>
</evidence>
<evidence type="ECO:0000256" key="10">
    <source>
        <dbReference type="ARBA" id="ARBA00023157"/>
    </source>
</evidence>
<comment type="subcellular location">
    <subcellularLocation>
        <location evidence="1">Membrane</location>
        <topology evidence="1">Peripheral membrane protein</topology>
    </subcellularLocation>
    <subcellularLocation>
        <location evidence="2">Secreted</location>
        <location evidence="2">Cell wall</location>
    </subcellularLocation>
</comment>
<sequence>MNPLITVTGPLLLLLLAFVAQSTTHWEEKQVLKQLKNNLVPESITASSCLSTWDFSLDPCDNLFTDKFTCGFRCDAVDVSGTTHLTQLTLDPAGYTGPLPATWNLPYLETLDLSNNHFTGQIPDSLSNLTRLTQLALSKNSFTGPIPSSIASLVNLQHLSLDNNNLQGTIPVNFKALTNLKRLEMHSNNLNGVVPDFTSLQNLLYLDLSFNSLTGPFPSTFPKSLLQISMRNNTLNAALESEALRNLTYLQVLDLSSNNFTGSVPFVLFELPSLQQLTLSYNEFSNIETPSHAFDTRSGVIAVDLSNNELRGFLPLFLSLMPKLSSLSLENNKFVGMIPTQYALKTVFPEPGVAPFERLLLGGNYLFGGIPSALMALEPGSANVRLVDNCFYRCPVSFFFCQGGEQKSSQECKRFSHFIP</sequence>
<evidence type="ECO:0000256" key="5">
    <source>
        <dbReference type="ARBA" id="ARBA00022614"/>
    </source>
</evidence>
<dbReference type="PANTHER" id="PTHR48009:SF7">
    <property type="entry name" value="LEUCINE-RICH REPEAT (LRR) FAMILY PROTEIN"/>
    <property type="match status" value="1"/>
</dbReference>
<evidence type="ECO:0000256" key="8">
    <source>
        <dbReference type="ARBA" id="ARBA00022821"/>
    </source>
</evidence>
<dbReference type="InterPro" id="IPR003591">
    <property type="entry name" value="Leu-rich_rpt_typical-subtyp"/>
</dbReference>
<evidence type="ECO:0000256" key="11">
    <source>
        <dbReference type="ARBA" id="ARBA00038043"/>
    </source>
</evidence>
<keyword evidence="15" id="KW-1185">Reference proteome</keyword>
<dbReference type="InterPro" id="IPR001611">
    <property type="entry name" value="Leu-rich_rpt"/>
</dbReference>
<proteinExistence type="inferred from homology"/>
<feature type="chain" id="PRO_5042820212" description="Disease resistance R13L4/SHOC-2-like LRR domain-containing protein" evidence="12">
    <location>
        <begin position="25"/>
        <end position="420"/>
    </location>
</feature>
<feature type="signal peptide" evidence="12">
    <location>
        <begin position="1"/>
        <end position="24"/>
    </location>
</feature>
<dbReference type="SUPFAM" id="SSF52058">
    <property type="entry name" value="L domain-like"/>
    <property type="match status" value="1"/>
</dbReference>
<evidence type="ECO:0000256" key="12">
    <source>
        <dbReference type="SAM" id="SignalP"/>
    </source>
</evidence>
<dbReference type="FunFam" id="3.80.10.10:FF:000400">
    <property type="entry name" value="Nuclear pore complex protein NUP107"/>
    <property type="match status" value="1"/>
</dbReference>
<keyword evidence="5" id="KW-0433">Leucine-rich repeat</keyword>
<evidence type="ECO:0000256" key="3">
    <source>
        <dbReference type="ARBA" id="ARBA00022512"/>
    </source>
</evidence>
<accession>A0AAN9NN61</accession>
<evidence type="ECO:0000256" key="4">
    <source>
        <dbReference type="ARBA" id="ARBA00022525"/>
    </source>
</evidence>
<evidence type="ECO:0000256" key="6">
    <source>
        <dbReference type="ARBA" id="ARBA00022729"/>
    </source>
</evidence>
<evidence type="ECO:0000256" key="2">
    <source>
        <dbReference type="ARBA" id="ARBA00004191"/>
    </source>
</evidence>
<gene>
    <name evidence="14" type="ORF">VNO78_34918</name>
</gene>
<comment type="similarity">
    <text evidence="11">Belongs to the polygalacturonase-inhibiting protein family.</text>
</comment>
<keyword evidence="3" id="KW-0134">Cell wall</keyword>
<dbReference type="PRINTS" id="PR00019">
    <property type="entry name" value="LEURICHRPT"/>
</dbReference>
<dbReference type="InterPro" id="IPR055414">
    <property type="entry name" value="LRR_R13L4/SHOC2-like"/>
</dbReference>
<evidence type="ECO:0000259" key="13">
    <source>
        <dbReference type="Pfam" id="PF23598"/>
    </source>
</evidence>
<protein>
    <recommendedName>
        <fullName evidence="13">Disease resistance R13L4/SHOC-2-like LRR domain-containing protein</fullName>
    </recommendedName>
</protein>
<evidence type="ECO:0000256" key="7">
    <source>
        <dbReference type="ARBA" id="ARBA00022737"/>
    </source>
</evidence>
<dbReference type="GO" id="GO:0016020">
    <property type="term" value="C:membrane"/>
    <property type="evidence" value="ECO:0007669"/>
    <property type="project" value="UniProtKB-SubCell"/>
</dbReference>
<keyword evidence="8" id="KW-0611">Plant defense</keyword>
<dbReference type="EMBL" id="JAYMYS010000033">
    <property type="protein sequence ID" value="KAK7376066.1"/>
    <property type="molecule type" value="Genomic_DNA"/>
</dbReference>
<dbReference type="PANTHER" id="PTHR48009">
    <property type="entry name" value="LEUCINE-RICH REPEAT (LRR) FAMILY PROTEIN"/>
    <property type="match status" value="1"/>
</dbReference>
<dbReference type="PROSITE" id="PS51450">
    <property type="entry name" value="LRR"/>
    <property type="match status" value="1"/>
</dbReference>
<keyword evidence="9" id="KW-0472">Membrane</keyword>
<keyword evidence="7" id="KW-0677">Repeat</keyword>
<organism evidence="14 15">
    <name type="scientific">Psophocarpus tetragonolobus</name>
    <name type="common">Winged bean</name>
    <name type="synonym">Dolichos tetragonolobus</name>
    <dbReference type="NCBI Taxonomy" id="3891"/>
    <lineage>
        <taxon>Eukaryota</taxon>
        <taxon>Viridiplantae</taxon>
        <taxon>Streptophyta</taxon>
        <taxon>Embryophyta</taxon>
        <taxon>Tracheophyta</taxon>
        <taxon>Spermatophyta</taxon>
        <taxon>Magnoliopsida</taxon>
        <taxon>eudicotyledons</taxon>
        <taxon>Gunneridae</taxon>
        <taxon>Pentapetalae</taxon>
        <taxon>rosids</taxon>
        <taxon>fabids</taxon>
        <taxon>Fabales</taxon>
        <taxon>Fabaceae</taxon>
        <taxon>Papilionoideae</taxon>
        <taxon>50 kb inversion clade</taxon>
        <taxon>NPAAA clade</taxon>
        <taxon>indigoferoid/millettioid clade</taxon>
        <taxon>Phaseoleae</taxon>
        <taxon>Psophocarpus</taxon>
    </lineage>
</organism>
<keyword evidence="6 12" id="KW-0732">Signal</keyword>
<keyword evidence="4" id="KW-0964">Secreted</keyword>
<reference evidence="14 15" key="1">
    <citation type="submission" date="2024-01" db="EMBL/GenBank/DDBJ databases">
        <title>The genomes of 5 underutilized Papilionoideae crops provide insights into root nodulation and disease resistanc.</title>
        <authorList>
            <person name="Jiang F."/>
        </authorList>
    </citation>
    <scope>NUCLEOTIDE SEQUENCE [LARGE SCALE GENOMIC DNA]</scope>
    <source>
        <strain evidence="14">DUOXIRENSHENG_FW03</strain>
        <tissue evidence="14">Leaves</tissue>
    </source>
</reference>
<comment type="caution">
    <text evidence="14">The sequence shown here is derived from an EMBL/GenBank/DDBJ whole genome shotgun (WGS) entry which is preliminary data.</text>
</comment>
<dbReference type="SMART" id="SM00369">
    <property type="entry name" value="LRR_TYP"/>
    <property type="match status" value="6"/>
</dbReference>
<dbReference type="InterPro" id="IPR032675">
    <property type="entry name" value="LRR_dom_sf"/>
</dbReference>
<evidence type="ECO:0000256" key="1">
    <source>
        <dbReference type="ARBA" id="ARBA00004170"/>
    </source>
</evidence>
<feature type="domain" description="Disease resistance R13L4/SHOC-2-like LRR" evidence="13">
    <location>
        <begin position="104"/>
        <end position="286"/>
    </location>
</feature>
<dbReference type="AlphaFoldDB" id="A0AAN9NN61"/>
<dbReference type="GO" id="GO:0006952">
    <property type="term" value="P:defense response"/>
    <property type="evidence" value="ECO:0007669"/>
    <property type="project" value="UniProtKB-KW"/>
</dbReference>
<keyword evidence="10" id="KW-1015">Disulfide bond</keyword>
<dbReference type="Gene3D" id="3.80.10.10">
    <property type="entry name" value="Ribonuclease Inhibitor"/>
    <property type="match status" value="3"/>
</dbReference>
<dbReference type="Proteomes" id="UP001386955">
    <property type="component" value="Unassembled WGS sequence"/>
</dbReference>
<dbReference type="InterPro" id="IPR053213">
    <property type="entry name" value="RLP29"/>
</dbReference>
<name>A0AAN9NN61_PSOTE</name>
<dbReference type="Pfam" id="PF23598">
    <property type="entry name" value="LRR_14"/>
    <property type="match status" value="1"/>
</dbReference>
<evidence type="ECO:0000256" key="9">
    <source>
        <dbReference type="ARBA" id="ARBA00023136"/>
    </source>
</evidence>